<keyword evidence="1" id="KW-0812">Transmembrane</keyword>
<protein>
    <submittedName>
        <fullName evidence="2">Membrane protein CcdC involved in cytochrome C biogenesis</fullName>
    </submittedName>
</protein>
<dbReference type="Pfam" id="PF07301">
    <property type="entry name" value="DUF1453"/>
    <property type="match status" value="1"/>
</dbReference>
<dbReference type="InterPro" id="IPR031306">
    <property type="entry name" value="CcdC"/>
</dbReference>
<accession>A0A239D2T3</accession>
<feature type="transmembrane region" description="Helical" evidence="1">
    <location>
        <begin position="122"/>
        <end position="140"/>
    </location>
</feature>
<dbReference type="Proteomes" id="UP000198356">
    <property type="component" value="Unassembled WGS sequence"/>
</dbReference>
<dbReference type="OrthoDB" id="120091at2"/>
<organism evidence="2 3">
    <name type="scientific">Granulicella rosea</name>
    <dbReference type="NCBI Taxonomy" id="474952"/>
    <lineage>
        <taxon>Bacteria</taxon>
        <taxon>Pseudomonadati</taxon>
        <taxon>Acidobacteriota</taxon>
        <taxon>Terriglobia</taxon>
        <taxon>Terriglobales</taxon>
        <taxon>Acidobacteriaceae</taxon>
        <taxon>Granulicella</taxon>
    </lineage>
</organism>
<feature type="transmembrane region" description="Helical" evidence="1">
    <location>
        <begin position="6"/>
        <end position="24"/>
    </location>
</feature>
<dbReference type="PANTHER" id="PTHR39164">
    <property type="entry name" value="PROTEIN CCDC"/>
    <property type="match status" value="1"/>
</dbReference>
<gene>
    <name evidence="2" type="ORF">SAMN05421770_101244</name>
</gene>
<feature type="transmembrane region" description="Helical" evidence="1">
    <location>
        <begin position="36"/>
        <end position="53"/>
    </location>
</feature>
<keyword evidence="1" id="KW-1133">Transmembrane helix</keyword>
<proteinExistence type="predicted"/>
<keyword evidence="3" id="KW-1185">Reference proteome</keyword>
<keyword evidence="1" id="KW-0472">Membrane</keyword>
<dbReference type="PANTHER" id="PTHR39164:SF1">
    <property type="entry name" value="PROTEIN CCDC"/>
    <property type="match status" value="1"/>
</dbReference>
<evidence type="ECO:0000313" key="2">
    <source>
        <dbReference type="EMBL" id="SNS26338.1"/>
    </source>
</evidence>
<name>A0A239D2T3_9BACT</name>
<dbReference type="AlphaFoldDB" id="A0A239D2T3"/>
<reference evidence="2 3" key="1">
    <citation type="submission" date="2017-06" db="EMBL/GenBank/DDBJ databases">
        <authorList>
            <person name="Kim H.J."/>
            <person name="Triplett B.A."/>
        </authorList>
    </citation>
    <scope>NUCLEOTIDE SEQUENCE [LARGE SCALE GENOMIC DNA]</scope>
    <source>
        <strain evidence="2 3">DSM 18704</strain>
    </source>
</reference>
<dbReference type="PIRSF" id="PIRSF021441">
    <property type="entry name" value="DUF1453"/>
    <property type="match status" value="1"/>
</dbReference>
<feature type="transmembrane region" description="Helical" evidence="1">
    <location>
        <begin position="59"/>
        <end position="78"/>
    </location>
</feature>
<feature type="transmembrane region" description="Helical" evidence="1">
    <location>
        <begin position="98"/>
        <end position="116"/>
    </location>
</feature>
<evidence type="ECO:0000313" key="3">
    <source>
        <dbReference type="Proteomes" id="UP000198356"/>
    </source>
</evidence>
<evidence type="ECO:0000256" key="1">
    <source>
        <dbReference type="SAM" id="Phobius"/>
    </source>
</evidence>
<sequence length="154" mass="17604">MHLRPWMSVVSAILGFFVILMWRIREGRSAVTERKILIPPLGMSTGFCMFFAPMFRVPLLWAAAAFLIGALLLAWPLVRTSRLALVGNQVMMHRSPMFFAVMVVLAIVRILAHSYLDTVMSIQQTAGLFFILAFGMILRWRVSMYFEYRRVTGA</sequence>
<dbReference type="RefSeq" id="WP_089406558.1">
    <property type="nucleotide sequence ID" value="NZ_FZOU01000001.1"/>
</dbReference>
<dbReference type="InterPro" id="IPR058247">
    <property type="entry name" value="DUF1453"/>
</dbReference>
<dbReference type="EMBL" id="FZOU01000001">
    <property type="protein sequence ID" value="SNS26338.1"/>
    <property type="molecule type" value="Genomic_DNA"/>
</dbReference>